<gene>
    <name evidence="5" type="ORF">WJX74_003642</name>
</gene>
<sequence length="497" mass="52957">MDGHTALHLAALHGNAPTVHMLLEAAVSQGAGVAVGLACTVDHAGNTPLHLAALKGHHEAAEQLLAAPEGCAAIDVANHAGMSVFYVAAMHGHYTVAALVLRHSIQHSSATASTPGSSVLAALPECRKTKLLKLLGRCERPTLLGLLSWKAGSCAAVRLRDPQPKQTGPMVNLMAQFMALGHFTGGNAKQSDLGQAALDLLQQQVQLSMGLTLCKADPKEGSGQGDTLQLLLRTGITCKVLDIANGEHGFGHFPYEIEVTMQPCLEQLRDGTGAVVSSPAVSSSASPFDQTMMSTVAVGAAVQAGRNPNITVRRDTASTRAVKASHTHWEERPHDNGRLWKLTSWRSEPINHVRMEDFLRHTAKRSCLPSFMRRSGVPMTVPGFQLDDDHQSGVPSLRLDFLSSDHPGSFDWTLPIEVPAARVEWKVTAAVRTAFLGAGKLQGFWETREFKASTIVKPVPDSSAPDSTYDARRPSNGPMTPSGRPAAAEALISEQAP</sequence>
<dbReference type="EMBL" id="JALJOS010000005">
    <property type="protein sequence ID" value="KAK9838806.1"/>
    <property type="molecule type" value="Genomic_DNA"/>
</dbReference>
<dbReference type="Proteomes" id="UP001438707">
    <property type="component" value="Unassembled WGS sequence"/>
</dbReference>
<comment type="caution">
    <text evidence="5">The sequence shown here is derived from an EMBL/GenBank/DDBJ whole genome shotgun (WGS) entry which is preliminary data.</text>
</comment>
<feature type="repeat" description="ANK" evidence="3">
    <location>
        <begin position="44"/>
        <end position="65"/>
    </location>
</feature>
<dbReference type="PROSITE" id="PS50297">
    <property type="entry name" value="ANK_REP_REGION"/>
    <property type="match status" value="2"/>
</dbReference>
<evidence type="ECO:0000313" key="6">
    <source>
        <dbReference type="Proteomes" id="UP001438707"/>
    </source>
</evidence>
<keyword evidence="2 3" id="KW-0040">ANK repeat</keyword>
<dbReference type="PROSITE" id="PS50088">
    <property type="entry name" value="ANK_REPEAT"/>
    <property type="match status" value="2"/>
</dbReference>
<evidence type="ECO:0000256" key="4">
    <source>
        <dbReference type="SAM" id="MobiDB-lite"/>
    </source>
</evidence>
<evidence type="ECO:0000256" key="1">
    <source>
        <dbReference type="ARBA" id="ARBA00022737"/>
    </source>
</evidence>
<dbReference type="InterPro" id="IPR036770">
    <property type="entry name" value="Ankyrin_rpt-contain_sf"/>
</dbReference>
<dbReference type="AlphaFoldDB" id="A0AAW1RZH1"/>
<dbReference type="SUPFAM" id="SSF48403">
    <property type="entry name" value="Ankyrin repeat"/>
    <property type="match status" value="1"/>
</dbReference>
<accession>A0AAW1RZH1</accession>
<keyword evidence="1" id="KW-0677">Repeat</keyword>
<evidence type="ECO:0000256" key="2">
    <source>
        <dbReference type="ARBA" id="ARBA00023043"/>
    </source>
</evidence>
<proteinExistence type="predicted"/>
<protein>
    <submittedName>
        <fullName evidence="5">Uncharacterized protein</fullName>
    </submittedName>
</protein>
<dbReference type="PANTHER" id="PTHR24173:SF74">
    <property type="entry name" value="ANKYRIN REPEAT DOMAIN-CONTAINING PROTEIN 16"/>
    <property type="match status" value="1"/>
</dbReference>
<dbReference type="InterPro" id="IPR002110">
    <property type="entry name" value="Ankyrin_rpt"/>
</dbReference>
<organism evidence="5 6">
    <name type="scientific">Apatococcus lobatus</name>
    <dbReference type="NCBI Taxonomy" id="904363"/>
    <lineage>
        <taxon>Eukaryota</taxon>
        <taxon>Viridiplantae</taxon>
        <taxon>Chlorophyta</taxon>
        <taxon>core chlorophytes</taxon>
        <taxon>Trebouxiophyceae</taxon>
        <taxon>Chlorellales</taxon>
        <taxon>Chlorellaceae</taxon>
        <taxon>Apatococcus</taxon>
    </lineage>
</organism>
<dbReference type="PANTHER" id="PTHR24173">
    <property type="entry name" value="ANKYRIN REPEAT CONTAINING"/>
    <property type="match status" value="1"/>
</dbReference>
<dbReference type="Gene3D" id="1.25.40.20">
    <property type="entry name" value="Ankyrin repeat-containing domain"/>
    <property type="match status" value="1"/>
</dbReference>
<dbReference type="SMART" id="SM00248">
    <property type="entry name" value="ANK"/>
    <property type="match status" value="3"/>
</dbReference>
<dbReference type="Pfam" id="PF12796">
    <property type="entry name" value="Ank_2"/>
    <property type="match status" value="1"/>
</dbReference>
<evidence type="ECO:0000256" key="3">
    <source>
        <dbReference type="PROSITE-ProRule" id="PRU00023"/>
    </source>
</evidence>
<evidence type="ECO:0000313" key="5">
    <source>
        <dbReference type="EMBL" id="KAK9838806.1"/>
    </source>
</evidence>
<reference evidence="5 6" key="1">
    <citation type="journal article" date="2024" name="Nat. Commun.">
        <title>Phylogenomics reveals the evolutionary origins of lichenization in chlorophyte algae.</title>
        <authorList>
            <person name="Puginier C."/>
            <person name="Libourel C."/>
            <person name="Otte J."/>
            <person name="Skaloud P."/>
            <person name="Haon M."/>
            <person name="Grisel S."/>
            <person name="Petersen M."/>
            <person name="Berrin J.G."/>
            <person name="Delaux P.M."/>
            <person name="Dal Grande F."/>
            <person name="Keller J."/>
        </authorList>
    </citation>
    <scope>NUCLEOTIDE SEQUENCE [LARGE SCALE GENOMIC DNA]</scope>
    <source>
        <strain evidence="5 6">SAG 2145</strain>
    </source>
</reference>
<name>A0AAW1RZH1_9CHLO</name>
<feature type="region of interest" description="Disordered" evidence="4">
    <location>
        <begin position="456"/>
        <end position="497"/>
    </location>
</feature>
<feature type="repeat" description="ANK" evidence="3">
    <location>
        <begin position="2"/>
        <end position="28"/>
    </location>
</feature>
<keyword evidence="6" id="KW-1185">Reference proteome</keyword>